<evidence type="ECO:0000256" key="13">
    <source>
        <dbReference type="ARBA" id="ARBA00023288"/>
    </source>
</evidence>
<name>A0A4W3I418_CALMI</name>
<dbReference type="GO" id="GO:0042015">
    <property type="term" value="F:interleukin-20 binding"/>
    <property type="evidence" value="ECO:0007669"/>
    <property type="project" value="TreeGrafter"/>
</dbReference>
<dbReference type="Pfam" id="PF01108">
    <property type="entry name" value="Tissue_fac"/>
    <property type="match status" value="1"/>
</dbReference>
<evidence type="ECO:0000256" key="12">
    <source>
        <dbReference type="ARBA" id="ARBA00023180"/>
    </source>
</evidence>
<dbReference type="Pfam" id="PF09294">
    <property type="entry name" value="Interfer-bind"/>
    <property type="match status" value="1"/>
</dbReference>
<reference evidence="18" key="4">
    <citation type="submission" date="2025-08" db="UniProtKB">
        <authorList>
            <consortium name="Ensembl"/>
        </authorList>
    </citation>
    <scope>IDENTIFICATION</scope>
</reference>
<keyword evidence="11" id="KW-1015">Disulfide bond</keyword>
<evidence type="ECO:0000256" key="9">
    <source>
        <dbReference type="ARBA" id="ARBA00023136"/>
    </source>
</evidence>
<organism evidence="18 19">
    <name type="scientific">Callorhinchus milii</name>
    <name type="common">Ghost shark</name>
    <dbReference type="NCBI Taxonomy" id="7868"/>
    <lineage>
        <taxon>Eukaryota</taxon>
        <taxon>Metazoa</taxon>
        <taxon>Chordata</taxon>
        <taxon>Craniata</taxon>
        <taxon>Vertebrata</taxon>
        <taxon>Chondrichthyes</taxon>
        <taxon>Holocephali</taxon>
        <taxon>Chimaeriformes</taxon>
        <taxon>Callorhinchidae</taxon>
        <taxon>Callorhinchus</taxon>
    </lineage>
</organism>
<dbReference type="InParanoid" id="A0A4W3I418"/>
<keyword evidence="12" id="KW-0325">Glycoprotein</keyword>
<evidence type="ECO:0000256" key="11">
    <source>
        <dbReference type="ARBA" id="ARBA00023157"/>
    </source>
</evidence>
<keyword evidence="13" id="KW-0449">Lipoprotein</keyword>
<evidence type="ECO:0000259" key="16">
    <source>
        <dbReference type="Pfam" id="PF01108"/>
    </source>
</evidence>
<dbReference type="AlphaFoldDB" id="A0A4W3I418"/>
<evidence type="ECO:0000256" key="14">
    <source>
        <dbReference type="ARBA" id="ARBA00031171"/>
    </source>
</evidence>
<dbReference type="OMA" id="QGEYERY"/>
<feature type="domain" description="Interferon/interleukin receptor" evidence="17">
    <location>
        <begin position="121"/>
        <end position="201"/>
    </location>
</feature>
<evidence type="ECO:0000259" key="17">
    <source>
        <dbReference type="Pfam" id="PF09294"/>
    </source>
</evidence>
<evidence type="ECO:0000256" key="4">
    <source>
        <dbReference type="ARBA" id="ARBA00011184"/>
    </source>
</evidence>
<dbReference type="InterPro" id="IPR050650">
    <property type="entry name" value="Type-II_Cytokine-TF_Rcpt"/>
</dbReference>
<sequence length="350" mass="39776">MEIALGSLRLPKPENVFVNSTNMKHMLQWNPISPDGHINGSISYSVQFQGEFERIHLENTWRKIFECTNITVNQCNVTVDIASDVEYDLKVQAHLGIMTSEWAFINKLFSRQDTILTTPTLTVKVSENQLRVKVAEVEKNIEAHIYYWKDIADPQVNNVTIDQTKNPYNLDIEKGVTYCFQAQTYIFKYNKSSPRSKPVCKLVKNPTPYEILITVTIVLLLGTAIIMVFLVLTWKRCQWIKSSLFPKISIPSVSSFDDFPPNGMKRVDKSNEDYDLVQVFTQSELLLNGYPARDSMPVQTGPLKIEEKTNHSTGQDSRSSNCVVSGNASQWPDSMEILCCKAYQSQAVSI</sequence>
<keyword evidence="15" id="KW-1133">Transmembrane helix</keyword>
<keyword evidence="15" id="KW-0812">Transmembrane</keyword>
<dbReference type="GO" id="GO:0005886">
    <property type="term" value="C:plasma membrane"/>
    <property type="evidence" value="ECO:0007669"/>
    <property type="project" value="TreeGrafter"/>
</dbReference>
<evidence type="ECO:0000313" key="19">
    <source>
        <dbReference type="Proteomes" id="UP000314986"/>
    </source>
</evidence>
<feature type="transmembrane region" description="Helical" evidence="15">
    <location>
        <begin position="211"/>
        <end position="234"/>
    </location>
</feature>
<dbReference type="PRINTS" id="PR00346">
    <property type="entry name" value="TISSUEFACTOR"/>
</dbReference>
<reference evidence="18" key="5">
    <citation type="submission" date="2025-09" db="UniProtKB">
        <authorList>
            <consortium name="Ensembl"/>
        </authorList>
    </citation>
    <scope>IDENTIFICATION</scope>
</reference>
<dbReference type="PANTHER" id="PTHR20859">
    <property type="entry name" value="INTERFERON/INTERLEUKIN RECEPTOR"/>
    <property type="match status" value="1"/>
</dbReference>
<evidence type="ECO:0000256" key="10">
    <source>
        <dbReference type="ARBA" id="ARBA00023139"/>
    </source>
</evidence>
<reference evidence="19" key="3">
    <citation type="journal article" date="2014" name="Nature">
        <title>Elephant shark genome provides unique insights into gnathostome evolution.</title>
        <authorList>
            <consortium name="International Elephant Shark Genome Sequencing Consortium"/>
            <person name="Venkatesh B."/>
            <person name="Lee A.P."/>
            <person name="Ravi V."/>
            <person name="Maurya A.K."/>
            <person name="Lian M.M."/>
            <person name="Swann J.B."/>
            <person name="Ohta Y."/>
            <person name="Flajnik M.F."/>
            <person name="Sutoh Y."/>
            <person name="Kasahara M."/>
            <person name="Hoon S."/>
            <person name="Gangu V."/>
            <person name="Roy S.W."/>
            <person name="Irimia M."/>
            <person name="Korzh V."/>
            <person name="Kondrychyn I."/>
            <person name="Lim Z.W."/>
            <person name="Tay B.H."/>
            <person name="Tohari S."/>
            <person name="Kong K.W."/>
            <person name="Ho S."/>
            <person name="Lorente-Galdos B."/>
            <person name="Quilez J."/>
            <person name="Marques-Bonet T."/>
            <person name="Raney B.J."/>
            <person name="Ingham P.W."/>
            <person name="Tay A."/>
            <person name="Hillier L.W."/>
            <person name="Minx P."/>
            <person name="Boehm T."/>
            <person name="Wilson R.K."/>
            <person name="Brenner S."/>
            <person name="Warren W.C."/>
        </authorList>
    </citation>
    <scope>NUCLEOTIDE SEQUENCE [LARGE SCALE GENOMIC DNA]</scope>
</reference>
<protein>
    <recommendedName>
        <fullName evidence="5">Tissue factor</fullName>
    </recommendedName>
    <alternativeName>
        <fullName evidence="14">Coagulation factor III</fullName>
    </alternativeName>
</protein>
<reference evidence="19" key="2">
    <citation type="journal article" date="2007" name="PLoS Biol.">
        <title>Survey sequencing and comparative analysis of the elephant shark (Callorhinchus milii) genome.</title>
        <authorList>
            <person name="Venkatesh B."/>
            <person name="Kirkness E.F."/>
            <person name="Loh Y.H."/>
            <person name="Halpern A.L."/>
            <person name="Lee A.P."/>
            <person name="Johnson J."/>
            <person name="Dandona N."/>
            <person name="Viswanathan L.D."/>
            <person name="Tay A."/>
            <person name="Venter J.C."/>
            <person name="Strausberg R.L."/>
            <person name="Brenner S."/>
        </authorList>
    </citation>
    <scope>NUCLEOTIDE SEQUENCE [LARGE SCALE GENOMIC DNA]</scope>
</reference>
<proteinExistence type="inferred from homology"/>
<comment type="subunit">
    <text evidence="4">Interacts with HSPE; the interaction, inhibited by heparin, promotes the generation of activated factor X and activates coagulation in the presence of activated factor VII.</text>
</comment>
<evidence type="ECO:0000256" key="1">
    <source>
        <dbReference type="ARBA" id="ARBA00002201"/>
    </source>
</evidence>
<keyword evidence="6" id="KW-0356">Hemostasis</keyword>
<evidence type="ECO:0000256" key="2">
    <source>
        <dbReference type="ARBA" id="ARBA00004370"/>
    </source>
</evidence>
<dbReference type="InterPro" id="IPR036116">
    <property type="entry name" value="FN3_sf"/>
</dbReference>
<dbReference type="PANTHER" id="PTHR20859:SF48">
    <property type="entry name" value="INTERLEUKIN-20 RECEPTOR SUBUNIT BETA"/>
    <property type="match status" value="1"/>
</dbReference>
<evidence type="ECO:0000256" key="5">
    <source>
        <dbReference type="ARBA" id="ARBA00018722"/>
    </source>
</evidence>
<dbReference type="InterPro" id="IPR003961">
    <property type="entry name" value="FN3_dom"/>
</dbReference>
<evidence type="ECO:0000313" key="18">
    <source>
        <dbReference type="Ensembl" id="ENSCMIP00000024674.1"/>
    </source>
</evidence>
<dbReference type="Ensembl" id="ENSCMIT00000025083.1">
    <property type="protein sequence ID" value="ENSCMIP00000024674.1"/>
    <property type="gene ID" value="ENSCMIG00000010919.1"/>
</dbReference>
<dbReference type="GeneTree" id="ENSGT00510000048354"/>
<comment type="subcellular location">
    <subcellularLocation>
        <location evidence="2">Membrane</location>
    </subcellularLocation>
</comment>
<dbReference type="SUPFAM" id="SSF49265">
    <property type="entry name" value="Fibronectin type III"/>
    <property type="match status" value="2"/>
</dbReference>
<reference evidence="19" key="1">
    <citation type="journal article" date="2006" name="Science">
        <title>Ancient noncoding elements conserved in the human genome.</title>
        <authorList>
            <person name="Venkatesh B."/>
            <person name="Kirkness E.F."/>
            <person name="Loh Y.H."/>
            <person name="Halpern A.L."/>
            <person name="Lee A.P."/>
            <person name="Johnson J."/>
            <person name="Dandona N."/>
            <person name="Viswanathan L.D."/>
            <person name="Tay A."/>
            <person name="Venter J.C."/>
            <person name="Strausberg R.L."/>
            <person name="Brenner S."/>
        </authorList>
    </citation>
    <scope>NUCLEOTIDE SEQUENCE [LARGE SCALE GENOMIC DNA]</scope>
</reference>
<dbReference type="Gene3D" id="2.60.40.10">
    <property type="entry name" value="Immunoglobulins"/>
    <property type="match status" value="2"/>
</dbReference>
<evidence type="ECO:0000256" key="8">
    <source>
        <dbReference type="ARBA" id="ARBA00023084"/>
    </source>
</evidence>
<dbReference type="Proteomes" id="UP000314986">
    <property type="component" value="Unassembled WGS sequence"/>
</dbReference>
<keyword evidence="7" id="KW-0732">Signal</keyword>
<dbReference type="InterPro" id="IPR013783">
    <property type="entry name" value="Ig-like_fold"/>
</dbReference>
<feature type="domain" description="Fibronectin type-III" evidence="16">
    <location>
        <begin position="8"/>
        <end position="102"/>
    </location>
</feature>
<dbReference type="FunFam" id="2.60.40.10:FF:001006">
    <property type="entry name" value="Interleukin 20 receptor subunit beta"/>
    <property type="match status" value="1"/>
</dbReference>
<evidence type="ECO:0000256" key="7">
    <source>
        <dbReference type="ARBA" id="ARBA00022729"/>
    </source>
</evidence>
<dbReference type="InterPro" id="IPR001187">
    <property type="entry name" value="Tissue_factor"/>
</dbReference>
<keyword evidence="19" id="KW-1185">Reference proteome</keyword>
<accession>A0A4W3I418</accession>
<comment type="similarity">
    <text evidence="3">Belongs to the tissue factor family.</text>
</comment>
<dbReference type="GO" id="GO:0007596">
    <property type="term" value="P:blood coagulation"/>
    <property type="evidence" value="ECO:0007669"/>
    <property type="project" value="UniProtKB-KW"/>
</dbReference>
<dbReference type="STRING" id="7868.ENSCMIP00000024674"/>
<dbReference type="CDD" id="cd00063">
    <property type="entry name" value="FN3"/>
    <property type="match status" value="1"/>
</dbReference>
<evidence type="ECO:0000256" key="15">
    <source>
        <dbReference type="SAM" id="Phobius"/>
    </source>
</evidence>
<keyword evidence="8" id="KW-0094">Blood coagulation</keyword>
<keyword evidence="9 15" id="KW-0472">Membrane</keyword>
<gene>
    <name evidence="18" type="primary">crfb16</name>
</gene>
<dbReference type="GO" id="GO:0004896">
    <property type="term" value="F:cytokine receptor activity"/>
    <property type="evidence" value="ECO:0007669"/>
    <property type="project" value="TreeGrafter"/>
</dbReference>
<dbReference type="InterPro" id="IPR015373">
    <property type="entry name" value="Interferon/interleukin_rcp_dom"/>
</dbReference>
<comment type="function">
    <text evidence="1">Initiates blood coagulation by forming a complex with circulating factor VII or VIIa. The [TF:VIIa] complex activates factors IX or X by specific limited proteolysis. TF plays a role in normal hemostasis by initiating the cell-surface assembly and propagation of the coagulation protease cascade.</text>
</comment>
<evidence type="ECO:0000256" key="6">
    <source>
        <dbReference type="ARBA" id="ARBA00022696"/>
    </source>
</evidence>
<evidence type="ECO:0000256" key="3">
    <source>
        <dbReference type="ARBA" id="ARBA00009197"/>
    </source>
</evidence>
<keyword evidence="10" id="KW-0564">Palmitate</keyword>